<evidence type="ECO:0000313" key="2">
    <source>
        <dbReference type="Proteomes" id="UP000790377"/>
    </source>
</evidence>
<sequence length="340" mass="35410">MKISSSLIAILATVTVAVQAGHTGGIPNSHVSSAKHARLSRNDVRVDAPPVKLSRRKSCKPKVKTNAAGAPPPAQSSPTASHSKPPPAASSAPASKPPPSGDSSSSDTSSGGGLIEGLIKVASFGDCGSSGATKEITATSGPNGNIDFLNCGLTEGGWTPPFVKVSDIVSAELSQVAYNPKSAFTACKDFVWAFEKYGEQYGVPAILLASFAMQESSCNSSTIGGAGEQGLMQITQDKCGGAPNGNCRDIDFNIHAGAKFFSQTLNDNGGNLLLSIGQYNGWHNGLTYGEATAAAHKGNCHWQNNLDYLHQFLNGWVQDVNAYQHNPPLGKYFNLKSCGN</sequence>
<dbReference type="EMBL" id="MU267626">
    <property type="protein sequence ID" value="KAH7913690.1"/>
    <property type="molecule type" value="Genomic_DNA"/>
</dbReference>
<reference evidence="1" key="1">
    <citation type="journal article" date="2021" name="New Phytol.">
        <title>Evolutionary innovations through gain and loss of genes in the ectomycorrhizal Boletales.</title>
        <authorList>
            <person name="Wu G."/>
            <person name="Miyauchi S."/>
            <person name="Morin E."/>
            <person name="Kuo A."/>
            <person name="Drula E."/>
            <person name="Varga T."/>
            <person name="Kohler A."/>
            <person name="Feng B."/>
            <person name="Cao Y."/>
            <person name="Lipzen A."/>
            <person name="Daum C."/>
            <person name="Hundley H."/>
            <person name="Pangilinan J."/>
            <person name="Johnson J."/>
            <person name="Barry K."/>
            <person name="LaButti K."/>
            <person name="Ng V."/>
            <person name="Ahrendt S."/>
            <person name="Min B."/>
            <person name="Choi I.G."/>
            <person name="Park H."/>
            <person name="Plett J.M."/>
            <person name="Magnuson J."/>
            <person name="Spatafora J.W."/>
            <person name="Nagy L.G."/>
            <person name="Henrissat B."/>
            <person name="Grigoriev I.V."/>
            <person name="Yang Z.L."/>
            <person name="Xu J."/>
            <person name="Martin F.M."/>
        </authorList>
    </citation>
    <scope>NUCLEOTIDE SEQUENCE</scope>
    <source>
        <strain evidence="1">ATCC 28755</strain>
    </source>
</reference>
<organism evidence="1 2">
    <name type="scientific">Hygrophoropsis aurantiaca</name>
    <dbReference type="NCBI Taxonomy" id="72124"/>
    <lineage>
        <taxon>Eukaryota</taxon>
        <taxon>Fungi</taxon>
        <taxon>Dikarya</taxon>
        <taxon>Basidiomycota</taxon>
        <taxon>Agaricomycotina</taxon>
        <taxon>Agaricomycetes</taxon>
        <taxon>Agaricomycetidae</taxon>
        <taxon>Boletales</taxon>
        <taxon>Coniophorineae</taxon>
        <taxon>Hygrophoropsidaceae</taxon>
        <taxon>Hygrophoropsis</taxon>
    </lineage>
</organism>
<gene>
    <name evidence="1" type="ORF">BJ138DRAFT_1145518</name>
</gene>
<keyword evidence="2" id="KW-1185">Reference proteome</keyword>
<proteinExistence type="predicted"/>
<protein>
    <submittedName>
        <fullName evidence="1">Glycoside hydrolase family 23 protein</fullName>
    </submittedName>
</protein>
<evidence type="ECO:0000313" key="1">
    <source>
        <dbReference type="EMBL" id="KAH7913690.1"/>
    </source>
</evidence>
<dbReference type="Proteomes" id="UP000790377">
    <property type="component" value="Unassembled WGS sequence"/>
</dbReference>
<accession>A0ACB8AK91</accession>
<comment type="caution">
    <text evidence="1">The sequence shown here is derived from an EMBL/GenBank/DDBJ whole genome shotgun (WGS) entry which is preliminary data.</text>
</comment>
<name>A0ACB8AK91_9AGAM</name>
<keyword evidence="1" id="KW-0378">Hydrolase</keyword>